<keyword evidence="2 3" id="KW-0560">Oxidoreductase</keyword>
<dbReference type="Gene3D" id="3.40.50.720">
    <property type="entry name" value="NAD(P)-binding Rossmann-like Domain"/>
    <property type="match status" value="2"/>
</dbReference>
<dbReference type="GO" id="GO:0030267">
    <property type="term" value="F:glyoxylate reductase (NADPH) activity"/>
    <property type="evidence" value="ECO:0007669"/>
    <property type="project" value="TreeGrafter"/>
</dbReference>
<dbReference type="GO" id="GO:0051287">
    <property type="term" value="F:NAD binding"/>
    <property type="evidence" value="ECO:0007669"/>
    <property type="project" value="InterPro"/>
</dbReference>
<evidence type="ECO:0000313" key="6">
    <source>
        <dbReference type="EMBL" id="MBC8569849.1"/>
    </source>
</evidence>
<feature type="domain" description="D-isomer specific 2-hydroxyacid dehydrogenase catalytic" evidence="4">
    <location>
        <begin position="17"/>
        <end position="294"/>
    </location>
</feature>
<dbReference type="Pfam" id="PF00389">
    <property type="entry name" value="2-Hacid_dh"/>
    <property type="match status" value="1"/>
</dbReference>
<dbReference type="GO" id="GO:0016618">
    <property type="term" value="F:hydroxypyruvate reductase [NAD(P)H] activity"/>
    <property type="evidence" value="ECO:0007669"/>
    <property type="project" value="TreeGrafter"/>
</dbReference>
<comment type="similarity">
    <text evidence="1 3">Belongs to the D-isomer specific 2-hydroxyacid dehydrogenase family.</text>
</comment>
<organism evidence="6 7">
    <name type="scientific">Zongyangia hominis</name>
    <dbReference type="NCBI Taxonomy" id="2763677"/>
    <lineage>
        <taxon>Bacteria</taxon>
        <taxon>Bacillati</taxon>
        <taxon>Bacillota</taxon>
        <taxon>Clostridia</taxon>
        <taxon>Eubacteriales</taxon>
        <taxon>Oscillospiraceae</taxon>
        <taxon>Zongyangia</taxon>
    </lineage>
</organism>
<keyword evidence="7" id="KW-1185">Reference proteome</keyword>
<evidence type="ECO:0000256" key="1">
    <source>
        <dbReference type="ARBA" id="ARBA00005854"/>
    </source>
</evidence>
<sequence>MFHQLVAIEPINLDPASTRALSRLAEKVVLYDDLPRDNAEIIQRIGQADGVLLSYTSAIDAEVIEACPSIRYIGMCCSLYSPESANVDIRAAQARGITVLGVRDYGDEGVAEYVVSELVRLLHGFGSRQWKSEPTELTGVKVGILGLGTSGSIVGRAIRYFGADLFYYSRTRKPDMEAEGFHYRTLEELLGEVDILCTCLNKNVILLHEREFSLFGNGKILVNTSIGPSFDLPALRGWLANPENYFLCDTLLALGDPSLRKLPNVSCVGKSSGASIQTTRRLGRKVIQNIESFFGASGQ</sequence>
<evidence type="ECO:0000259" key="4">
    <source>
        <dbReference type="Pfam" id="PF00389"/>
    </source>
</evidence>
<dbReference type="InterPro" id="IPR036291">
    <property type="entry name" value="NAD(P)-bd_dom_sf"/>
</dbReference>
<feature type="domain" description="D-isomer specific 2-hydroxyacid dehydrogenase NAD-binding" evidence="5">
    <location>
        <begin position="129"/>
        <end position="241"/>
    </location>
</feature>
<gene>
    <name evidence="6" type="ORF">H8709_03285</name>
</gene>
<dbReference type="EMBL" id="JACRTC010000001">
    <property type="protein sequence ID" value="MBC8569849.1"/>
    <property type="molecule type" value="Genomic_DNA"/>
</dbReference>
<dbReference type="InterPro" id="IPR006139">
    <property type="entry name" value="D-isomer_2_OHA_DH_cat_dom"/>
</dbReference>
<evidence type="ECO:0000259" key="5">
    <source>
        <dbReference type="Pfam" id="PF02826"/>
    </source>
</evidence>
<reference evidence="6" key="1">
    <citation type="submission" date="2020-08" db="EMBL/GenBank/DDBJ databases">
        <title>Genome public.</title>
        <authorList>
            <person name="Liu C."/>
            <person name="Sun Q."/>
        </authorList>
    </citation>
    <scope>NUCLEOTIDE SEQUENCE</scope>
    <source>
        <strain evidence="6">NSJ-54</strain>
    </source>
</reference>
<dbReference type="GO" id="GO:0005829">
    <property type="term" value="C:cytosol"/>
    <property type="evidence" value="ECO:0007669"/>
    <property type="project" value="TreeGrafter"/>
</dbReference>
<evidence type="ECO:0000256" key="3">
    <source>
        <dbReference type="RuleBase" id="RU003719"/>
    </source>
</evidence>
<dbReference type="SUPFAM" id="SSF52283">
    <property type="entry name" value="Formate/glycerate dehydrogenase catalytic domain-like"/>
    <property type="match status" value="1"/>
</dbReference>
<dbReference type="PANTHER" id="PTHR10996">
    <property type="entry name" value="2-HYDROXYACID DEHYDROGENASE-RELATED"/>
    <property type="match status" value="1"/>
</dbReference>
<accession>A0A926I6A7</accession>
<proteinExistence type="inferred from homology"/>
<evidence type="ECO:0000256" key="2">
    <source>
        <dbReference type="ARBA" id="ARBA00023002"/>
    </source>
</evidence>
<protein>
    <submittedName>
        <fullName evidence="6">Dihydrofolate reductase</fullName>
    </submittedName>
</protein>
<dbReference type="SUPFAM" id="SSF51735">
    <property type="entry name" value="NAD(P)-binding Rossmann-fold domains"/>
    <property type="match status" value="1"/>
</dbReference>
<dbReference type="InterPro" id="IPR006140">
    <property type="entry name" value="D-isomer_DH_NAD-bd"/>
</dbReference>
<dbReference type="Proteomes" id="UP000660861">
    <property type="component" value="Unassembled WGS sequence"/>
</dbReference>
<name>A0A926I6A7_9FIRM</name>
<evidence type="ECO:0000313" key="7">
    <source>
        <dbReference type="Proteomes" id="UP000660861"/>
    </source>
</evidence>
<dbReference type="RefSeq" id="WP_262396936.1">
    <property type="nucleotide sequence ID" value="NZ_JACRTC010000001.1"/>
</dbReference>
<dbReference type="AlphaFoldDB" id="A0A926I6A7"/>
<dbReference type="PANTHER" id="PTHR10996:SF283">
    <property type="entry name" value="GLYOXYLATE_HYDROXYPYRUVATE REDUCTASE B"/>
    <property type="match status" value="1"/>
</dbReference>
<comment type="caution">
    <text evidence="6">The sequence shown here is derived from an EMBL/GenBank/DDBJ whole genome shotgun (WGS) entry which is preliminary data.</text>
</comment>
<dbReference type="Pfam" id="PF02826">
    <property type="entry name" value="2-Hacid_dh_C"/>
    <property type="match status" value="1"/>
</dbReference>
<dbReference type="InterPro" id="IPR050223">
    <property type="entry name" value="D-isomer_2-hydroxyacid_DH"/>
</dbReference>